<proteinExistence type="predicted"/>
<sequence>MEGLVFPHSQPPSLFFSLTLFLSNLSRIILFPAALRVSQ</sequence>
<reference evidence="2" key="1">
    <citation type="submission" date="2018-02" db="EMBL/GenBank/DDBJ databases">
        <title>Rhizophora mucronata_Transcriptome.</title>
        <authorList>
            <person name="Meera S.P."/>
            <person name="Sreeshan A."/>
            <person name="Augustine A."/>
        </authorList>
    </citation>
    <scope>NUCLEOTIDE SEQUENCE</scope>
    <source>
        <tissue evidence="2">Leaf</tissue>
    </source>
</reference>
<keyword evidence="1" id="KW-1133">Transmembrane helix</keyword>
<evidence type="ECO:0000256" key="1">
    <source>
        <dbReference type="SAM" id="Phobius"/>
    </source>
</evidence>
<dbReference type="EMBL" id="GGEC01084775">
    <property type="protein sequence ID" value="MBX65259.1"/>
    <property type="molecule type" value="Transcribed_RNA"/>
</dbReference>
<organism evidence="2">
    <name type="scientific">Rhizophora mucronata</name>
    <name type="common">Asiatic mangrove</name>
    <dbReference type="NCBI Taxonomy" id="61149"/>
    <lineage>
        <taxon>Eukaryota</taxon>
        <taxon>Viridiplantae</taxon>
        <taxon>Streptophyta</taxon>
        <taxon>Embryophyta</taxon>
        <taxon>Tracheophyta</taxon>
        <taxon>Spermatophyta</taxon>
        <taxon>Magnoliopsida</taxon>
        <taxon>eudicotyledons</taxon>
        <taxon>Gunneridae</taxon>
        <taxon>Pentapetalae</taxon>
        <taxon>rosids</taxon>
        <taxon>fabids</taxon>
        <taxon>Malpighiales</taxon>
        <taxon>Rhizophoraceae</taxon>
        <taxon>Rhizophora</taxon>
    </lineage>
</organism>
<protein>
    <submittedName>
        <fullName evidence="2">Uncharacterized protein</fullName>
    </submittedName>
</protein>
<feature type="transmembrane region" description="Helical" evidence="1">
    <location>
        <begin position="14"/>
        <end position="35"/>
    </location>
</feature>
<accession>A0A2P2QE49</accession>
<name>A0A2P2QE49_RHIMU</name>
<keyword evidence="1" id="KW-0472">Membrane</keyword>
<dbReference type="AlphaFoldDB" id="A0A2P2QE49"/>
<keyword evidence="1" id="KW-0812">Transmembrane</keyword>
<evidence type="ECO:0000313" key="2">
    <source>
        <dbReference type="EMBL" id="MBX65259.1"/>
    </source>
</evidence>